<name>A0A4U8UKW7_9FLAO</name>
<dbReference type="Gene3D" id="2.170.130.10">
    <property type="entry name" value="TonB-dependent receptor, plug domain"/>
    <property type="match status" value="1"/>
</dbReference>
<keyword evidence="1" id="KW-0998">Cell outer membrane</keyword>
<evidence type="ECO:0000256" key="1">
    <source>
        <dbReference type="PROSITE-ProRule" id="PRU01360"/>
    </source>
</evidence>
<dbReference type="InterPro" id="IPR037066">
    <property type="entry name" value="Plug_dom_sf"/>
</dbReference>
<dbReference type="SUPFAM" id="SSF56935">
    <property type="entry name" value="Porins"/>
    <property type="match status" value="1"/>
</dbReference>
<evidence type="ECO:0008006" key="5">
    <source>
        <dbReference type="Google" id="ProtNLM"/>
    </source>
</evidence>
<organism evidence="3 4">
    <name type="scientific">Bizionia argentinensis JUB59</name>
    <dbReference type="NCBI Taxonomy" id="1046627"/>
    <lineage>
        <taxon>Bacteria</taxon>
        <taxon>Pseudomonadati</taxon>
        <taxon>Bacteroidota</taxon>
        <taxon>Flavobacteriia</taxon>
        <taxon>Flavobacteriales</taxon>
        <taxon>Flavobacteriaceae</taxon>
        <taxon>Bizionia</taxon>
    </lineage>
</organism>
<evidence type="ECO:0000256" key="2">
    <source>
        <dbReference type="SAM" id="MobiDB-lite"/>
    </source>
</evidence>
<comment type="subcellular location">
    <subcellularLocation>
        <location evidence="1">Cell outer membrane</location>
        <topology evidence="1">Multi-pass membrane protein</topology>
    </subcellularLocation>
</comment>
<dbReference type="Proteomes" id="UP000003730">
    <property type="component" value="Unassembled WGS sequence"/>
</dbReference>
<keyword evidence="1" id="KW-1134">Transmembrane beta strand</keyword>
<proteinExistence type="inferred from homology"/>
<dbReference type="EMBL" id="AFXZ01000020">
    <property type="protein sequence ID" value="TLG99033.1"/>
    <property type="molecule type" value="Genomic_DNA"/>
</dbReference>
<comment type="caution">
    <text evidence="3">The sequence shown here is derived from an EMBL/GenBank/DDBJ whole genome shotgun (WGS) entry which is preliminary data.</text>
</comment>
<dbReference type="InterPro" id="IPR039426">
    <property type="entry name" value="TonB-dep_rcpt-like"/>
</dbReference>
<dbReference type="PROSITE" id="PS52016">
    <property type="entry name" value="TONB_DEPENDENT_REC_3"/>
    <property type="match status" value="1"/>
</dbReference>
<reference evidence="3 4" key="1">
    <citation type="journal article" date="2008" name="Int. J. Syst. Evol. Microbiol.">
        <title>Bizionia argentinensis sp. nov., isolated from surface marine water in Antarctica.</title>
        <authorList>
            <person name="Bercovich A."/>
            <person name="Vazquez S.C."/>
            <person name="Yankilevich P."/>
            <person name="Coria S.H."/>
            <person name="Foti M."/>
            <person name="Hernandez E."/>
            <person name="Vidal A."/>
            <person name="Ruberto L."/>
            <person name="Melo C."/>
            <person name="Marenssi S."/>
            <person name="Criscuolo M."/>
            <person name="Memoli M."/>
            <person name="Arguelles M."/>
            <person name="Mac Cormack W.P."/>
        </authorList>
    </citation>
    <scope>NUCLEOTIDE SEQUENCE [LARGE SCALE GENOMIC DNA]</scope>
    <source>
        <strain evidence="3 4">JUB59</strain>
    </source>
</reference>
<keyword evidence="1" id="KW-0813">Transport</keyword>
<accession>A0A4U8UKW7</accession>
<evidence type="ECO:0000313" key="3">
    <source>
        <dbReference type="EMBL" id="TLG99033.1"/>
    </source>
</evidence>
<gene>
    <name evidence="3" type="ORF">BZARG_03350</name>
</gene>
<protein>
    <recommendedName>
        <fullName evidence="5">TonB-dependent receptor plug domain-containing protein</fullName>
    </recommendedName>
</protein>
<keyword evidence="1" id="KW-0812">Transmembrane</keyword>
<feature type="region of interest" description="Disordered" evidence="2">
    <location>
        <begin position="1"/>
        <end position="22"/>
    </location>
</feature>
<comment type="similarity">
    <text evidence="1">Belongs to the TonB-dependent receptor family.</text>
</comment>
<keyword evidence="4" id="KW-1185">Reference proteome</keyword>
<sequence length="83" mass="9117">MLEEHNNITNEDQEPNIKNPGLFASKISENPLIIIDGKVATKNAMDKLNPNSINSVNILKDKTATIKYGNKGKNGVIIITTKK</sequence>
<evidence type="ECO:0000313" key="4">
    <source>
        <dbReference type="Proteomes" id="UP000003730"/>
    </source>
</evidence>
<dbReference type="STRING" id="1046627.BZARG_2767"/>
<dbReference type="AlphaFoldDB" id="A0A4U8UKW7"/>
<keyword evidence="1" id="KW-0472">Membrane</keyword>
<dbReference type="GO" id="GO:0009279">
    <property type="term" value="C:cell outer membrane"/>
    <property type="evidence" value="ECO:0007669"/>
    <property type="project" value="UniProtKB-SubCell"/>
</dbReference>